<proteinExistence type="predicted"/>
<dbReference type="Pfam" id="PF09998">
    <property type="entry name" value="DUF2239"/>
    <property type="match status" value="1"/>
</dbReference>
<gene>
    <name evidence="1" type="ORF">CHR90_07770</name>
</gene>
<protein>
    <recommendedName>
        <fullName evidence="3">DUF2239 domain-containing protein</fullName>
    </recommendedName>
</protein>
<name>A0A255XQZ4_9PROT</name>
<dbReference type="AlphaFoldDB" id="A0A255XQZ4"/>
<keyword evidence="2" id="KW-1185">Reference proteome</keyword>
<dbReference type="InterPro" id="IPR018715">
    <property type="entry name" value="DUF2239"/>
</dbReference>
<dbReference type="Proteomes" id="UP000216361">
    <property type="component" value="Unassembled WGS sequence"/>
</dbReference>
<dbReference type="EMBL" id="NOXS01000031">
    <property type="protein sequence ID" value="OYQ19322.1"/>
    <property type="molecule type" value="Genomic_DNA"/>
</dbReference>
<evidence type="ECO:0000313" key="1">
    <source>
        <dbReference type="EMBL" id="OYQ19322.1"/>
    </source>
</evidence>
<sequence>MTDIIPLYSAFLGSRLLASGPLPDVARAAADAQGEGSPILIFDDATGKETDLDLRGGPEAAAARYAPPDEARGRGRPKLGVIAREVTLLPRHWEWLAAQRGGASHALRRLIDAARQADGGVTTARQRQERCYRVLTALAGDLPSYEEATRALFAGDRAAFEGQTAAWPPDIQAYAARLAWPNEAL</sequence>
<comment type="caution">
    <text evidence="1">The sequence shown here is derived from an EMBL/GenBank/DDBJ whole genome shotgun (WGS) entry which is preliminary data.</text>
</comment>
<accession>A0A255XQZ4</accession>
<evidence type="ECO:0008006" key="3">
    <source>
        <dbReference type="Google" id="ProtNLM"/>
    </source>
</evidence>
<dbReference type="RefSeq" id="WP_094408426.1">
    <property type="nucleotide sequence ID" value="NZ_BMJZ01000004.1"/>
</dbReference>
<evidence type="ECO:0000313" key="2">
    <source>
        <dbReference type="Proteomes" id="UP000216361"/>
    </source>
</evidence>
<organism evidence="1 2">
    <name type="scientific">Elstera cyanobacteriorum</name>
    <dbReference type="NCBI Taxonomy" id="2022747"/>
    <lineage>
        <taxon>Bacteria</taxon>
        <taxon>Pseudomonadati</taxon>
        <taxon>Pseudomonadota</taxon>
        <taxon>Alphaproteobacteria</taxon>
        <taxon>Rhodospirillales</taxon>
        <taxon>Rhodospirillaceae</taxon>
        <taxon>Elstera</taxon>
    </lineage>
</organism>
<reference evidence="1 2" key="1">
    <citation type="submission" date="2017-07" db="EMBL/GenBank/DDBJ databases">
        <title>Elstera cyanobacteriorum sp. nov., a novel bacterium isolated from cyanobacterial aggregates in a eutrophic lake.</title>
        <authorList>
            <person name="Cai H."/>
        </authorList>
    </citation>
    <scope>NUCLEOTIDE SEQUENCE [LARGE SCALE GENOMIC DNA]</scope>
    <source>
        <strain evidence="1 2">TH019</strain>
    </source>
</reference>
<dbReference type="OrthoDB" id="282960at2"/>